<evidence type="ECO:0000256" key="1">
    <source>
        <dbReference type="SAM" id="Phobius"/>
    </source>
</evidence>
<name>A0A512NCR6_9HYPH</name>
<gene>
    <name evidence="2" type="ORF">RSO01_39050</name>
</gene>
<organism evidence="2 3">
    <name type="scientific">Reyranella soli</name>
    <dbReference type="NCBI Taxonomy" id="1230389"/>
    <lineage>
        <taxon>Bacteria</taxon>
        <taxon>Pseudomonadati</taxon>
        <taxon>Pseudomonadota</taxon>
        <taxon>Alphaproteobacteria</taxon>
        <taxon>Hyphomicrobiales</taxon>
        <taxon>Reyranellaceae</taxon>
        <taxon>Reyranella</taxon>
    </lineage>
</organism>
<dbReference type="OrthoDB" id="7375247at2"/>
<keyword evidence="1" id="KW-0812">Transmembrane</keyword>
<keyword evidence="1" id="KW-1133">Transmembrane helix</keyword>
<evidence type="ECO:0000313" key="3">
    <source>
        <dbReference type="Proteomes" id="UP000321058"/>
    </source>
</evidence>
<accession>A0A512NCR6</accession>
<dbReference type="Proteomes" id="UP000321058">
    <property type="component" value="Unassembled WGS sequence"/>
</dbReference>
<reference evidence="2 3" key="1">
    <citation type="submission" date="2019-07" db="EMBL/GenBank/DDBJ databases">
        <title>Whole genome shotgun sequence of Reyranella soli NBRC 108950.</title>
        <authorList>
            <person name="Hosoyama A."/>
            <person name="Uohara A."/>
            <person name="Ohji S."/>
            <person name="Ichikawa N."/>
        </authorList>
    </citation>
    <scope>NUCLEOTIDE SEQUENCE [LARGE SCALE GENOMIC DNA]</scope>
    <source>
        <strain evidence="2 3">NBRC 108950</strain>
    </source>
</reference>
<proteinExistence type="predicted"/>
<dbReference type="RefSeq" id="WP_147150965.1">
    <property type="nucleotide sequence ID" value="NZ_BKAJ01000069.1"/>
</dbReference>
<dbReference type="AlphaFoldDB" id="A0A512NCR6"/>
<evidence type="ECO:0000313" key="2">
    <source>
        <dbReference type="EMBL" id="GEP56739.1"/>
    </source>
</evidence>
<dbReference type="EMBL" id="BKAJ01000069">
    <property type="protein sequence ID" value="GEP56739.1"/>
    <property type="molecule type" value="Genomic_DNA"/>
</dbReference>
<dbReference type="SUPFAM" id="SSF52266">
    <property type="entry name" value="SGNH hydrolase"/>
    <property type="match status" value="2"/>
</dbReference>
<keyword evidence="1" id="KW-0472">Membrane</keyword>
<feature type="transmembrane region" description="Helical" evidence="1">
    <location>
        <begin position="12"/>
        <end position="34"/>
    </location>
</feature>
<sequence>MSADTTVTTRNRWALAVIVNLAAAVVAVLCFAAWQQIQAPQRPTDIHGRFYQLADDVGYIPRANTRMTRSEVERLTFAHDVIYTTGPDHFRVTPGAATSPDRCVLVFGDSFSFGDGVADDETFAAQIVRQSQGRVAAYNFAVSGWGPQQFLAGLQSGRFQRSIQCTPTDAVFLMIPSLIWRSAGVTNPWDTNGPRYRLGADGRPVRDGRLGDPDPYNWRRWFGLPPVGKQEALQLATAVIGEAMAELKRLYSGIRTHFILYRVASWSDVDLTVDDLVSFEFELNKVGVMPLPLEAVIPRYRFAMDDYILSPTDHHPNARAHRLIAEFLLRQIKAAD</sequence>
<keyword evidence="3" id="KW-1185">Reference proteome</keyword>
<protein>
    <recommendedName>
        <fullName evidence="4">SGNH hydrolase-type esterase domain-containing protein</fullName>
    </recommendedName>
</protein>
<evidence type="ECO:0008006" key="4">
    <source>
        <dbReference type="Google" id="ProtNLM"/>
    </source>
</evidence>
<comment type="caution">
    <text evidence="2">The sequence shown here is derived from an EMBL/GenBank/DDBJ whole genome shotgun (WGS) entry which is preliminary data.</text>
</comment>